<dbReference type="Proteomes" id="UP000823941">
    <property type="component" value="Chromosome 29"/>
</dbReference>
<evidence type="ECO:0000256" key="1">
    <source>
        <dbReference type="ARBA" id="ARBA00004141"/>
    </source>
</evidence>
<dbReference type="Pfam" id="PF00083">
    <property type="entry name" value="Sugar_tr"/>
    <property type="match status" value="1"/>
</dbReference>
<sequence length="497" mass="56002">MISPFLKQCFVVLGAATSLMGHGAGFGYTATLVAHYTDDQGNKMSNEDLSWIGSIFGISKICGCFLTPFTMSLFGRQKTHLITVLPMLLNWLLFVFGRSFSIFITARLLFGLSAGMYACMNNMMIAEYTDPVNRGAFASVSSLAVGFGIIWIHVWGTMVSWRATAAITTAIPVATAIITWFSPETPSWLVSKQRYEEARKVFTWLRGDGPRQRKEIEDLIESDKLKNETSTNLSKTESKTFLTKLRMIKKNVLIREFYQPIFICILIAIMFEFIGAHYVAAYGHVILKSLLSKNDLKDVSWHLNYLDILKPVVNTMALFILKKIKRRTILFTSVSMSLFSQLLLSAYVYTRNAYGFDQTRLLGIFVMSLMTLYIVSFNLGLSPLVYVFFGEMIPLQHRGIGSAIVTFSLSSLSFTVLKTCPQIYSSMGVEGSFLVFSVIISVCLVILYYILPETKDRTLLDIESEFKNKPKDEKPVQEVEVRLMVTKHDDVTGDIKA</sequence>
<comment type="caution">
    <text evidence="8">The sequence shown here is derived from an EMBL/GenBank/DDBJ whole genome shotgun (WGS) entry which is preliminary data.</text>
</comment>
<keyword evidence="9" id="KW-1185">Reference proteome</keyword>
<dbReference type="PRINTS" id="PR00171">
    <property type="entry name" value="SUGRTRNSPORT"/>
</dbReference>
<dbReference type="PANTHER" id="PTHR48021">
    <property type="match status" value="1"/>
</dbReference>
<dbReference type="InterPro" id="IPR036259">
    <property type="entry name" value="MFS_trans_sf"/>
</dbReference>
<feature type="transmembrane region" description="Helical" evidence="6">
    <location>
        <begin position="161"/>
        <end position="182"/>
    </location>
</feature>
<evidence type="ECO:0000313" key="8">
    <source>
        <dbReference type="EMBL" id="KAG7296373.1"/>
    </source>
</evidence>
<dbReference type="PROSITE" id="PS50850">
    <property type="entry name" value="MFS"/>
    <property type="match status" value="1"/>
</dbReference>
<dbReference type="InterPro" id="IPR003663">
    <property type="entry name" value="Sugar/inositol_transpt"/>
</dbReference>
<evidence type="ECO:0000259" key="7">
    <source>
        <dbReference type="PROSITE" id="PS50850"/>
    </source>
</evidence>
<proteinExistence type="predicted"/>
<feature type="transmembrane region" description="Helical" evidence="6">
    <location>
        <begin position="431"/>
        <end position="451"/>
    </location>
</feature>
<gene>
    <name evidence="8" type="ORF">JYU34_021516</name>
</gene>
<accession>A0ABQ7PUA7</accession>
<keyword evidence="3 6" id="KW-1133">Transmembrane helix</keyword>
<feature type="transmembrane region" description="Helical" evidence="6">
    <location>
        <begin position="328"/>
        <end position="349"/>
    </location>
</feature>
<feature type="transmembrane region" description="Helical" evidence="6">
    <location>
        <begin position="400"/>
        <end position="419"/>
    </location>
</feature>
<feature type="transmembrane region" description="Helical" evidence="6">
    <location>
        <begin position="81"/>
        <end position="100"/>
    </location>
</feature>
<feature type="transmembrane region" description="Helical" evidence="6">
    <location>
        <begin position="301"/>
        <end position="321"/>
    </location>
</feature>
<evidence type="ECO:0000256" key="4">
    <source>
        <dbReference type="ARBA" id="ARBA00023136"/>
    </source>
</evidence>
<evidence type="ECO:0000313" key="9">
    <source>
        <dbReference type="Proteomes" id="UP000823941"/>
    </source>
</evidence>
<evidence type="ECO:0000256" key="2">
    <source>
        <dbReference type="ARBA" id="ARBA00022692"/>
    </source>
</evidence>
<protein>
    <recommendedName>
        <fullName evidence="7">Major facilitator superfamily (MFS) profile domain-containing protein</fullName>
    </recommendedName>
</protein>
<feature type="transmembrane region" description="Helical" evidence="6">
    <location>
        <begin position="136"/>
        <end position="155"/>
    </location>
</feature>
<organism evidence="8 9">
    <name type="scientific">Plutella xylostella</name>
    <name type="common">Diamondback moth</name>
    <name type="synonym">Plutella maculipennis</name>
    <dbReference type="NCBI Taxonomy" id="51655"/>
    <lineage>
        <taxon>Eukaryota</taxon>
        <taxon>Metazoa</taxon>
        <taxon>Ecdysozoa</taxon>
        <taxon>Arthropoda</taxon>
        <taxon>Hexapoda</taxon>
        <taxon>Insecta</taxon>
        <taxon>Pterygota</taxon>
        <taxon>Neoptera</taxon>
        <taxon>Endopterygota</taxon>
        <taxon>Lepidoptera</taxon>
        <taxon>Glossata</taxon>
        <taxon>Ditrysia</taxon>
        <taxon>Yponomeutoidea</taxon>
        <taxon>Plutellidae</taxon>
        <taxon>Plutella</taxon>
    </lineage>
</organism>
<reference evidence="8 9" key="1">
    <citation type="submission" date="2021-06" db="EMBL/GenBank/DDBJ databases">
        <title>A haploid diamondback moth (Plutella xylostella L.) genome assembly resolves 31 chromosomes and identifies a diamide resistance mutation.</title>
        <authorList>
            <person name="Ward C.M."/>
            <person name="Perry K.D."/>
            <person name="Baker G."/>
            <person name="Powis K."/>
            <person name="Heckel D.G."/>
            <person name="Baxter S.W."/>
        </authorList>
    </citation>
    <scope>NUCLEOTIDE SEQUENCE [LARGE SCALE GENOMIC DNA]</scope>
    <source>
        <strain evidence="8 9">LV</strain>
        <tissue evidence="8">Single pupa</tissue>
    </source>
</reference>
<dbReference type="Gene3D" id="1.20.1250.20">
    <property type="entry name" value="MFS general substrate transporter like domains"/>
    <property type="match status" value="1"/>
</dbReference>
<dbReference type="InterPro" id="IPR005828">
    <property type="entry name" value="MFS_sugar_transport-like"/>
</dbReference>
<dbReference type="SUPFAM" id="SSF103473">
    <property type="entry name" value="MFS general substrate transporter"/>
    <property type="match status" value="1"/>
</dbReference>
<keyword evidence="4 6" id="KW-0472">Membrane</keyword>
<keyword evidence="5" id="KW-0325">Glycoprotein</keyword>
<dbReference type="EMBL" id="JAHIBW010000029">
    <property type="protein sequence ID" value="KAG7296373.1"/>
    <property type="molecule type" value="Genomic_DNA"/>
</dbReference>
<comment type="subcellular location">
    <subcellularLocation>
        <location evidence="1">Membrane</location>
        <topology evidence="1">Multi-pass membrane protein</topology>
    </subcellularLocation>
</comment>
<feature type="transmembrane region" description="Helical" evidence="6">
    <location>
        <begin position="51"/>
        <end position="74"/>
    </location>
</feature>
<evidence type="ECO:0000256" key="3">
    <source>
        <dbReference type="ARBA" id="ARBA00022989"/>
    </source>
</evidence>
<feature type="transmembrane region" description="Helical" evidence="6">
    <location>
        <begin position="257"/>
        <end position="281"/>
    </location>
</feature>
<dbReference type="PANTHER" id="PTHR48021:SF68">
    <property type="entry name" value="MAJOR FACILITATOR SUPERFAMILY (MFS) PROFILE DOMAIN-CONTAINING PROTEIN"/>
    <property type="match status" value="1"/>
</dbReference>
<feature type="transmembrane region" description="Helical" evidence="6">
    <location>
        <begin position="361"/>
        <end position="388"/>
    </location>
</feature>
<evidence type="ECO:0000256" key="5">
    <source>
        <dbReference type="ARBA" id="ARBA00023180"/>
    </source>
</evidence>
<dbReference type="InterPro" id="IPR050549">
    <property type="entry name" value="MFS_Trehalose_Transporter"/>
</dbReference>
<name>A0ABQ7PUA7_PLUXY</name>
<evidence type="ECO:0000256" key="6">
    <source>
        <dbReference type="SAM" id="Phobius"/>
    </source>
</evidence>
<keyword evidence="2 6" id="KW-0812">Transmembrane</keyword>
<dbReference type="InterPro" id="IPR020846">
    <property type="entry name" value="MFS_dom"/>
</dbReference>
<feature type="domain" description="Major facilitator superfamily (MFS) profile" evidence="7">
    <location>
        <begin position="11"/>
        <end position="455"/>
    </location>
</feature>